<feature type="domain" description="ABC transporter" evidence="5">
    <location>
        <begin position="11"/>
        <end position="257"/>
    </location>
</feature>
<proteinExistence type="inferred from homology"/>
<dbReference type="SMART" id="SM00382">
    <property type="entry name" value="AAA"/>
    <property type="match status" value="1"/>
</dbReference>
<dbReference type="InterPro" id="IPR003439">
    <property type="entry name" value="ABC_transporter-like_ATP-bd"/>
</dbReference>
<organism evidence="6 7">
    <name type="scientific">Sporichthya brevicatena</name>
    <dbReference type="NCBI Taxonomy" id="171442"/>
    <lineage>
        <taxon>Bacteria</taxon>
        <taxon>Bacillati</taxon>
        <taxon>Actinomycetota</taxon>
        <taxon>Actinomycetes</taxon>
        <taxon>Sporichthyales</taxon>
        <taxon>Sporichthyaceae</taxon>
        <taxon>Sporichthya</taxon>
    </lineage>
</organism>
<dbReference type="PROSITE" id="PS00211">
    <property type="entry name" value="ABC_TRANSPORTER_1"/>
    <property type="match status" value="1"/>
</dbReference>
<protein>
    <submittedName>
        <fullName evidence="6">Dipeptide ABC transporter ATP-binding protein</fullName>
    </submittedName>
</protein>
<dbReference type="PANTHER" id="PTHR43776">
    <property type="entry name" value="TRANSPORT ATP-BINDING PROTEIN"/>
    <property type="match status" value="1"/>
</dbReference>
<keyword evidence="4 6" id="KW-0067">ATP-binding</keyword>
<evidence type="ECO:0000259" key="5">
    <source>
        <dbReference type="PROSITE" id="PS50893"/>
    </source>
</evidence>
<dbReference type="GO" id="GO:0005524">
    <property type="term" value="F:ATP binding"/>
    <property type="evidence" value="ECO:0007669"/>
    <property type="project" value="UniProtKB-KW"/>
</dbReference>
<evidence type="ECO:0000256" key="2">
    <source>
        <dbReference type="ARBA" id="ARBA00022448"/>
    </source>
</evidence>
<dbReference type="EMBL" id="BAAAHE010000021">
    <property type="protein sequence ID" value="GAA0622823.1"/>
    <property type="molecule type" value="Genomic_DNA"/>
</dbReference>
<comment type="caution">
    <text evidence="6">The sequence shown here is derived from an EMBL/GenBank/DDBJ whole genome shotgun (WGS) entry which is preliminary data.</text>
</comment>
<name>A0ABP3S698_9ACTN</name>
<dbReference type="PROSITE" id="PS50893">
    <property type="entry name" value="ABC_TRANSPORTER_2"/>
    <property type="match status" value="1"/>
</dbReference>
<evidence type="ECO:0000313" key="6">
    <source>
        <dbReference type="EMBL" id="GAA0622823.1"/>
    </source>
</evidence>
<dbReference type="SUPFAM" id="SSF52540">
    <property type="entry name" value="P-loop containing nucleoside triphosphate hydrolases"/>
    <property type="match status" value="1"/>
</dbReference>
<dbReference type="InterPro" id="IPR003593">
    <property type="entry name" value="AAA+_ATPase"/>
</dbReference>
<keyword evidence="3" id="KW-0547">Nucleotide-binding</keyword>
<evidence type="ECO:0000256" key="3">
    <source>
        <dbReference type="ARBA" id="ARBA00022741"/>
    </source>
</evidence>
<dbReference type="PANTHER" id="PTHR43776:SF7">
    <property type="entry name" value="D,D-DIPEPTIDE TRANSPORT ATP-BINDING PROTEIN DDPF-RELATED"/>
    <property type="match status" value="1"/>
</dbReference>
<dbReference type="Proteomes" id="UP001500957">
    <property type="component" value="Unassembled WGS sequence"/>
</dbReference>
<evidence type="ECO:0000256" key="4">
    <source>
        <dbReference type="ARBA" id="ARBA00022840"/>
    </source>
</evidence>
<keyword evidence="7" id="KW-1185">Reference proteome</keyword>
<evidence type="ECO:0000313" key="7">
    <source>
        <dbReference type="Proteomes" id="UP001500957"/>
    </source>
</evidence>
<dbReference type="InterPro" id="IPR013563">
    <property type="entry name" value="Oligopep_ABC_C"/>
</dbReference>
<dbReference type="Pfam" id="PF08352">
    <property type="entry name" value="oligo_HPY"/>
    <property type="match status" value="1"/>
</dbReference>
<reference evidence="7" key="1">
    <citation type="journal article" date="2019" name="Int. J. Syst. Evol. Microbiol.">
        <title>The Global Catalogue of Microorganisms (GCM) 10K type strain sequencing project: providing services to taxonomists for standard genome sequencing and annotation.</title>
        <authorList>
            <consortium name="The Broad Institute Genomics Platform"/>
            <consortium name="The Broad Institute Genome Sequencing Center for Infectious Disease"/>
            <person name="Wu L."/>
            <person name="Ma J."/>
        </authorList>
    </citation>
    <scope>NUCLEOTIDE SEQUENCE [LARGE SCALE GENOMIC DNA]</scope>
    <source>
        <strain evidence="7">JCM 10671</strain>
    </source>
</reference>
<accession>A0ABP3S698</accession>
<dbReference type="InterPro" id="IPR017871">
    <property type="entry name" value="ABC_transporter-like_CS"/>
</dbReference>
<dbReference type="CDD" id="cd03257">
    <property type="entry name" value="ABC_NikE_OppD_transporters"/>
    <property type="match status" value="1"/>
</dbReference>
<gene>
    <name evidence="6" type="ORF">GCM10009547_27260</name>
</gene>
<evidence type="ECO:0000256" key="1">
    <source>
        <dbReference type="ARBA" id="ARBA00005417"/>
    </source>
</evidence>
<keyword evidence="2" id="KW-0813">Transport</keyword>
<dbReference type="InterPro" id="IPR027417">
    <property type="entry name" value="P-loop_NTPase"/>
</dbReference>
<dbReference type="Pfam" id="PF00005">
    <property type="entry name" value="ABC_tran"/>
    <property type="match status" value="1"/>
</dbReference>
<sequence>MPEPPTTSALLEVEDLAVHFKIRGRRGEVRKAVDGVSLRVERGTTLGLVGESGSGKSTLAMAALRLIEPTSGRVRFDGIDVTAASRRDLRALRRRTAVVFQDPYASLDPRFTIGASIAEPLAVHGLRKGKERTDRVAELLERVGLDPNGANRRPYELSGGQRQRVGIARALAAEPDLIVFDEPVAALDVSVQAQVLNLLTGLTTDLGLTSLFISHDLAVVEHVSDRIAVMSAGQIVEEGTAAEITANPQHPYTRTLLDAVPPATPAAARARRAQRRG</sequence>
<dbReference type="InterPro" id="IPR050319">
    <property type="entry name" value="ABC_transp_ATP-bind"/>
</dbReference>
<comment type="similarity">
    <text evidence="1">Belongs to the ABC transporter superfamily.</text>
</comment>
<dbReference type="Gene3D" id="3.40.50.300">
    <property type="entry name" value="P-loop containing nucleotide triphosphate hydrolases"/>
    <property type="match status" value="1"/>
</dbReference>